<organism evidence="1 2">
    <name type="scientific">Pseudomonas capeferrum</name>
    <dbReference type="NCBI Taxonomy" id="1495066"/>
    <lineage>
        <taxon>Bacteria</taxon>
        <taxon>Pseudomonadati</taxon>
        <taxon>Pseudomonadota</taxon>
        <taxon>Gammaproteobacteria</taxon>
        <taxon>Pseudomonadales</taxon>
        <taxon>Pseudomonadaceae</taxon>
        <taxon>Pseudomonas</taxon>
    </lineage>
</organism>
<proteinExistence type="predicted"/>
<sequence>MSTNDTHFTPSFQSTYALEQLKRFARASNELLFSQVLLPVFDANIPVARLEALRAALADDTVTNPAFNMVDQGESVAVYDYQRRVIDVDTGAIEKALAQPETTPTLLIALIEAFALHIDNLLRNDLADSTQADTAAVLLEAPEGLATHYAAMLTYFDQIPGDGVSFAHYTSAAYDGPIQLTLPALEAAPDEPERGTRHKRFAAETEDHGDATHAHETIEKVALTRVGFTAEQCQAIYFGNWLRDHSQLIDPKIVRAPGAEAKFPAMFTRQTLTKLVDFLALKKFHALQNTPQGREAYTVTPALLGVYRPSEHIDNPINLDEAAIDPRTIDPEFEALVRRDNPLNVPHPKYSVMMYFKTSLRYMSKKLDAAKAEGKTATGMRNLGEALHVLEDLFAHSNYVELCLRKIGHADVAAWSTDLIGAKHPCPVVTGRFSGLDVIGSVAEPLARILFPTNSLAFRPIEAGERSDNEQALSILLEGSDYPEMKEAYELTLRQRDIAARNPLLRLVQGVRWARDLPLNSVNFAKNWLMQKLATWAGDSIGPLQTAFNSDPNTDSEAIVSHSQLAKDHATHPLHELAALLAQDAVERVARAMKEAWEGNAQRQPAYLASSYFSHPGDNTWYEKMARDWAAANPEKIEEACNPTRLIQRRQQEMQASLDRLKKLGNDDNYALQHYYETLSIAFPL</sequence>
<dbReference type="Proteomes" id="UP001214301">
    <property type="component" value="Chromosome"/>
</dbReference>
<dbReference type="Pfam" id="PF07217">
    <property type="entry name" value="Het-C"/>
    <property type="match status" value="1"/>
</dbReference>
<evidence type="ECO:0000313" key="1">
    <source>
        <dbReference type="EMBL" id="WCI01300.1"/>
    </source>
</evidence>
<protein>
    <submittedName>
        <fullName evidence="1">Uncharacterized protein</fullName>
    </submittedName>
</protein>
<dbReference type="RefSeq" id="WP_162525089.1">
    <property type="nucleotide sequence ID" value="NZ_CP116669.1"/>
</dbReference>
<name>A0ABY7RD59_9PSED</name>
<accession>A0ABY7RD59</accession>
<dbReference type="EMBL" id="CP116669">
    <property type="protein sequence ID" value="WCI01300.1"/>
    <property type="molecule type" value="Genomic_DNA"/>
</dbReference>
<dbReference type="PANTHER" id="PTHR14905:SF7">
    <property type="entry name" value="VON WILLEBRAND FACTOR A DOMAIN-CONTAINING PROTEIN 7"/>
    <property type="match status" value="1"/>
</dbReference>
<gene>
    <name evidence="1" type="ORF">PMC74_05205</name>
</gene>
<evidence type="ECO:0000313" key="2">
    <source>
        <dbReference type="Proteomes" id="UP001214301"/>
    </source>
</evidence>
<keyword evidence="2" id="KW-1185">Reference proteome</keyword>
<dbReference type="InterPro" id="IPR010816">
    <property type="entry name" value="Het-C"/>
</dbReference>
<dbReference type="PANTHER" id="PTHR14905">
    <property type="entry name" value="NG37"/>
    <property type="match status" value="1"/>
</dbReference>
<reference evidence="1 2" key="1">
    <citation type="journal article" date="2020" name="Front. Microbiol.">
        <title>Toward Biorecycling: Isolation of a Soil Bacterium That Grows on a Polyurethane Oligomer and Monomer.</title>
        <authorList>
            <person name="Espinosa M.J.C."/>
            <person name="Blanco A.C."/>
            <person name="Schmidgall T."/>
            <person name="Atanasoff-Kardjalieff A.K."/>
            <person name="Kappelmeyer U."/>
            <person name="Tischler D."/>
            <person name="Pieper D.H."/>
            <person name="Heipieper H.J."/>
            <person name="Eberlein C."/>
        </authorList>
    </citation>
    <scope>NUCLEOTIDE SEQUENCE [LARGE SCALE GENOMIC DNA]</scope>
    <source>
        <strain evidence="1 2">TDA1</strain>
    </source>
</reference>
<dbReference type="InterPro" id="IPR052577">
    <property type="entry name" value="VWA7"/>
</dbReference>